<evidence type="ECO:0000256" key="4">
    <source>
        <dbReference type="ARBA" id="ARBA00022679"/>
    </source>
</evidence>
<feature type="compositionally biased region" description="Pro residues" evidence="7">
    <location>
        <begin position="279"/>
        <end position="299"/>
    </location>
</feature>
<dbReference type="CDD" id="cd02440">
    <property type="entry name" value="AdoMet_MTases"/>
    <property type="match status" value="1"/>
</dbReference>
<dbReference type="InterPro" id="IPR003358">
    <property type="entry name" value="tRNA_(Gua-N-7)_MeTrfase_Trmb"/>
</dbReference>
<dbReference type="GO" id="GO:0043527">
    <property type="term" value="C:tRNA methyltransferase complex"/>
    <property type="evidence" value="ECO:0007669"/>
    <property type="project" value="TreeGrafter"/>
</dbReference>
<organism evidence="8 9">
    <name type="scientific">Triparma strigata</name>
    <dbReference type="NCBI Taxonomy" id="1606541"/>
    <lineage>
        <taxon>Eukaryota</taxon>
        <taxon>Sar</taxon>
        <taxon>Stramenopiles</taxon>
        <taxon>Ochrophyta</taxon>
        <taxon>Bolidophyceae</taxon>
        <taxon>Parmales</taxon>
        <taxon>Triparmaceae</taxon>
        <taxon>Triparma</taxon>
    </lineage>
</organism>
<feature type="region of interest" description="Disordered" evidence="7">
    <location>
        <begin position="143"/>
        <end position="186"/>
    </location>
</feature>
<dbReference type="Pfam" id="PF02390">
    <property type="entry name" value="Methyltransf_4"/>
    <property type="match status" value="2"/>
</dbReference>
<comment type="caution">
    <text evidence="8">The sequence shown here is derived from an EMBL/GenBank/DDBJ whole genome shotgun (WGS) entry which is preliminary data.</text>
</comment>
<evidence type="ECO:0000313" key="8">
    <source>
        <dbReference type="EMBL" id="GMH61485.1"/>
    </source>
</evidence>
<evidence type="ECO:0000256" key="3">
    <source>
        <dbReference type="ARBA" id="ARBA00022603"/>
    </source>
</evidence>
<keyword evidence="4" id="KW-0808">Transferase</keyword>
<evidence type="ECO:0000256" key="6">
    <source>
        <dbReference type="ARBA" id="ARBA00022694"/>
    </source>
</evidence>
<evidence type="ECO:0000313" key="9">
    <source>
        <dbReference type="Proteomes" id="UP001165085"/>
    </source>
</evidence>
<feature type="compositionally biased region" description="Basic and acidic residues" evidence="7">
    <location>
        <begin position="148"/>
        <end position="169"/>
    </location>
</feature>
<sequence>MTDYDLTKPKWFQQKLRQISKGQKKELQRLSPLYLIPQLPYNTPLPLSSTFPTSPSSPLILEIGSGTGTTLLSLSKAFPNHNIIGVEIHKASLAITAQTLHSNSTKNVKLYGGDAVKFLNRNIQPNSLEMVVVLFPDPWEDDGTMNKQHRDGEYDRADVASSEKDEPALNHESPTEGVPSSTPSSTRRIICPSVLTLLHTRLKPLGTLQISTDVDSYSHHITSLMSSLSEFWTGGECERKNWRVKTKYEERGEGFGHLVKNWEYTKTPEKAPTVTTSSSPPPMSSLPPPTSSSPPPPPSSIEDLKSHLRTLKIKDLKHLLTSNSVPYSPHAMIEKSDFINLIISSNIDPHDPPVPVKPRECKCMFCHETFIFRDESEAMKHMEVCKGLERQLGNEQHTFDVNS</sequence>
<dbReference type="PROSITE" id="PS51625">
    <property type="entry name" value="SAM_MT_TRMB"/>
    <property type="match status" value="1"/>
</dbReference>
<keyword evidence="6" id="KW-0819">tRNA processing</keyword>
<dbReference type="OrthoDB" id="197052at2759"/>
<keyword evidence="9" id="KW-1185">Reference proteome</keyword>
<gene>
    <name evidence="8" type="ORF">TrST_g9071</name>
</gene>
<dbReference type="PANTHER" id="PTHR23417">
    <property type="entry name" value="3-DEOXY-D-MANNO-OCTULOSONIC-ACID TRANSFERASE/TRNA GUANINE-N 7 - -METHYLTRANSFERASE"/>
    <property type="match status" value="1"/>
</dbReference>
<dbReference type="InterPro" id="IPR029063">
    <property type="entry name" value="SAM-dependent_MTases_sf"/>
</dbReference>
<dbReference type="EMBL" id="BRXY01000072">
    <property type="protein sequence ID" value="GMH61485.1"/>
    <property type="molecule type" value="Genomic_DNA"/>
</dbReference>
<dbReference type="Proteomes" id="UP001165085">
    <property type="component" value="Unassembled WGS sequence"/>
</dbReference>
<reference evidence="9" key="1">
    <citation type="journal article" date="2023" name="Commun. Biol.">
        <title>Genome analysis of Parmales, the sister group of diatoms, reveals the evolutionary specialization of diatoms from phago-mixotrophs to photoautotrophs.</title>
        <authorList>
            <person name="Ban H."/>
            <person name="Sato S."/>
            <person name="Yoshikawa S."/>
            <person name="Yamada K."/>
            <person name="Nakamura Y."/>
            <person name="Ichinomiya M."/>
            <person name="Sato N."/>
            <person name="Blanc-Mathieu R."/>
            <person name="Endo H."/>
            <person name="Kuwata A."/>
            <person name="Ogata H."/>
        </authorList>
    </citation>
    <scope>NUCLEOTIDE SEQUENCE [LARGE SCALE GENOMIC DNA]</scope>
    <source>
        <strain evidence="9">NIES 3701</strain>
    </source>
</reference>
<evidence type="ECO:0000256" key="2">
    <source>
        <dbReference type="ARBA" id="ARBA00011977"/>
    </source>
</evidence>
<keyword evidence="3" id="KW-0489">Methyltransferase</keyword>
<feature type="region of interest" description="Disordered" evidence="7">
    <location>
        <begin position="266"/>
        <end position="303"/>
    </location>
</feature>
<keyword evidence="5" id="KW-0949">S-adenosyl-L-methionine</keyword>
<accession>A0A9W7A1X8</accession>
<evidence type="ECO:0000256" key="7">
    <source>
        <dbReference type="SAM" id="MobiDB-lite"/>
    </source>
</evidence>
<dbReference type="SUPFAM" id="SSF53335">
    <property type="entry name" value="S-adenosyl-L-methionine-dependent methyltransferases"/>
    <property type="match status" value="1"/>
</dbReference>
<protein>
    <recommendedName>
        <fullName evidence="2">tRNA (guanine(46)-N(7))-methyltransferase</fullName>
        <ecNumber evidence="2">2.1.1.33</ecNumber>
    </recommendedName>
</protein>
<dbReference type="Gene3D" id="3.40.50.150">
    <property type="entry name" value="Vaccinia Virus protein VP39"/>
    <property type="match status" value="1"/>
</dbReference>
<name>A0A9W7A1X8_9STRA</name>
<dbReference type="AlphaFoldDB" id="A0A9W7A1X8"/>
<evidence type="ECO:0000256" key="1">
    <source>
        <dbReference type="ARBA" id="ARBA00000142"/>
    </source>
</evidence>
<evidence type="ECO:0000256" key="5">
    <source>
        <dbReference type="ARBA" id="ARBA00022691"/>
    </source>
</evidence>
<dbReference type="EC" id="2.1.1.33" evidence="2"/>
<dbReference type="PANTHER" id="PTHR23417:SF14">
    <property type="entry name" value="PENTACOTRIPEPTIDE-REPEAT REGION OF PRORP DOMAIN-CONTAINING PROTEIN"/>
    <property type="match status" value="1"/>
</dbReference>
<comment type="catalytic activity">
    <reaction evidence="1">
        <text>guanosine(46) in tRNA + S-adenosyl-L-methionine = N(7)-methylguanosine(46) in tRNA + S-adenosyl-L-homocysteine</text>
        <dbReference type="Rhea" id="RHEA:42708"/>
        <dbReference type="Rhea" id="RHEA-COMP:10188"/>
        <dbReference type="Rhea" id="RHEA-COMP:10189"/>
        <dbReference type="ChEBI" id="CHEBI:57856"/>
        <dbReference type="ChEBI" id="CHEBI:59789"/>
        <dbReference type="ChEBI" id="CHEBI:74269"/>
        <dbReference type="ChEBI" id="CHEBI:74480"/>
        <dbReference type="EC" id="2.1.1.33"/>
    </reaction>
</comment>
<dbReference type="GO" id="GO:0008176">
    <property type="term" value="F:tRNA (guanine(46)-N7)-methyltransferase activity"/>
    <property type="evidence" value="ECO:0007669"/>
    <property type="project" value="UniProtKB-EC"/>
</dbReference>
<proteinExistence type="predicted"/>